<dbReference type="PANTHER" id="PTHR10815">
    <property type="entry name" value="METHYLATED-DNA--PROTEIN-CYSTEINE METHYLTRANSFERASE"/>
    <property type="match status" value="1"/>
</dbReference>
<feature type="domain" description="Methylated-DNA-[protein]-cysteine S-methyltransferase DNA binding" evidence="10">
    <location>
        <begin position="88"/>
        <end position="167"/>
    </location>
</feature>
<dbReference type="InterPro" id="IPR036388">
    <property type="entry name" value="WH-like_DNA-bd_sf"/>
</dbReference>
<dbReference type="EMBL" id="FOGD01000001">
    <property type="protein sequence ID" value="SEQ23573.1"/>
    <property type="molecule type" value="Genomic_DNA"/>
</dbReference>
<evidence type="ECO:0000313" key="12">
    <source>
        <dbReference type="EMBL" id="SEQ23573.1"/>
    </source>
</evidence>
<keyword evidence="13" id="KW-1185">Reference proteome</keyword>
<dbReference type="InterPro" id="IPR023546">
    <property type="entry name" value="MGMT"/>
</dbReference>
<evidence type="ECO:0000256" key="6">
    <source>
        <dbReference type="ARBA" id="ARBA00022763"/>
    </source>
</evidence>
<keyword evidence="4 9" id="KW-0489">Methyltransferase</keyword>
<dbReference type="InterPro" id="IPR014048">
    <property type="entry name" value="MethylDNA_cys_MeTrfase_DNA-bd"/>
</dbReference>
<comment type="function">
    <text evidence="9">Involved in the cellular defense against the biological effects of O6-methylguanine (O6-MeG) and O4-methylthymine (O4-MeT) in DNA. Repairs the methylated nucleobase in DNA by stoichiometrically transferring the methyl group to a cysteine residue in the enzyme. This is a suicide reaction: the enzyme is irreversibly inactivated.</text>
</comment>
<dbReference type="FunFam" id="1.10.10.10:FF:000214">
    <property type="entry name" value="Methylated-DNA--protein-cysteine methyltransferase"/>
    <property type="match status" value="1"/>
</dbReference>
<dbReference type="Gene3D" id="3.30.160.70">
    <property type="entry name" value="Methylated DNA-protein cysteine methyltransferase domain"/>
    <property type="match status" value="1"/>
</dbReference>
<dbReference type="PANTHER" id="PTHR10815:SF5">
    <property type="entry name" value="METHYLATED-DNA--PROTEIN-CYSTEINE METHYLTRANSFERASE"/>
    <property type="match status" value="1"/>
</dbReference>
<dbReference type="InterPro" id="IPR008332">
    <property type="entry name" value="MethylG_MeTrfase_N"/>
</dbReference>
<dbReference type="GO" id="GO:0032259">
    <property type="term" value="P:methylation"/>
    <property type="evidence" value="ECO:0007669"/>
    <property type="project" value="UniProtKB-KW"/>
</dbReference>
<organism evidence="12 13">
    <name type="scientific">Giesbergeria anulus</name>
    <dbReference type="NCBI Taxonomy" id="180197"/>
    <lineage>
        <taxon>Bacteria</taxon>
        <taxon>Pseudomonadati</taxon>
        <taxon>Pseudomonadota</taxon>
        <taxon>Betaproteobacteria</taxon>
        <taxon>Burkholderiales</taxon>
        <taxon>Comamonadaceae</taxon>
        <taxon>Giesbergeria</taxon>
    </lineage>
</organism>
<dbReference type="Pfam" id="PF02870">
    <property type="entry name" value="Methyltransf_1N"/>
    <property type="match status" value="1"/>
</dbReference>
<dbReference type="InterPro" id="IPR036631">
    <property type="entry name" value="MGMT_N_sf"/>
</dbReference>
<name>A0A1H9EE77_9BURK</name>
<evidence type="ECO:0000256" key="3">
    <source>
        <dbReference type="ARBA" id="ARBA00022490"/>
    </source>
</evidence>
<evidence type="ECO:0000256" key="9">
    <source>
        <dbReference type="HAMAP-Rule" id="MF_00772"/>
    </source>
</evidence>
<dbReference type="SUPFAM" id="SSF46767">
    <property type="entry name" value="Methylated DNA-protein cysteine methyltransferase, C-terminal domain"/>
    <property type="match status" value="1"/>
</dbReference>
<dbReference type="PROSITE" id="PS00374">
    <property type="entry name" value="MGMT"/>
    <property type="match status" value="1"/>
</dbReference>
<comment type="subcellular location">
    <subcellularLocation>
        <location evidence="9">Cytoplasm</location>
    </subcellularLocation>
</comment>
<comment type="catalytic activity">
    <reaction evidence="8 9">
        <text>a 6-O-methyl-2'-deoxyguanosine in DNA + L-cysteinyl-[protein] = S-methyl-L-cysteinyl-[protein] + a 2'-deoxyguanosine in DNA</text>
        <dbReference type="Rhea" id="RHEA:24000"/>
        <dbReference type="Rhea" id="RHEA-COMP:10131"/>
        <dbReference type="Rhea" id="RHEA-COMP:10132"/>
        <dbReference type="Rhea" id="RHEA-COMP:11367"/>
        <dbReference type="Rhea" id="RHEA-COMP:11368"/>
        <dbReference type="ChEBI" id="CHEBI:29950"/>
        <dbReference type="ChEBI" id="CHEBI:82612"/>
        <dbReference type="ChEBI" id="CHEBI:85445"/>
        <dbReference type="ChEBI" id="CHEBI:85448"/>
        <dbReference type="EC" id="2.1.1.63"/>
    </reaction>
</comment>
<evidence type="ECO:0000256" key="1">
    <source>
        <dbReference type="ARBA" id="ARBA00001286"/>
    </source>
</evidence>
<dbReference type="SUPFAM" id="SSF53155">
    <property type="entry name" value="Methylated DNA-protein cysteine methyltransferase domain"/>
    <property type="match status" value="1"/>
</dbReference>
<comment type="similarity">
    <text evidence="2 9">Belongs to the MGMT family.</text>
</comment>
<dbReference type="AlphaFoldDB" id="A0A1H9EE77"/>
<dbReference type="GO" id="GO:0006307">
    <property type="term" value="P:DNA alkylation repair"/>
    <property type="evidence" value="ECO:0007669"/>
    <property type="project" value="UniProtKB-UniRule"/>
</dbReference>
<accession>A0A1H9EE77</accession>
<dbReference type="EC" id="2.1.1.63" evidence="9"/>
<dbReference type="HAMAP" id="MF_00772">
    <property type="entry name" value="OGT"/>
    <property type="match status" value="1"/>
</dbReference>
<comment type="miscellaneous">
    <text evidence="9">This enzyme catalyzes only one turnover and therefore is not strictly catalytic. According to one definition, an enzyme is a biocatalyst that acts repeatedly and over many reaction cycles.</text>
</comment>
<evidence type="ECO:0000256" key="7">
    <source>
        <dbReference type="ARBA" id="ARBA00023204"/>
    </source>
</evidence>
<comment type="catalytic activity">
    <reaction evidence="1 9">
        <text>a 4-O-methyl-thymidine in DNA + L-cysteinyl-[protein] = a thymidine in DNA + S-methyl-L-cysteinyl-[protein]</text>
        <dbReference type="Rhea" id="RHEA:53428"/>
        <dbReference type="Rhea" id="RHEA-COMP:10131"/>
        <dbReference type="Rhea" id="RHEA-COMP:10132"/>
        <dbReference type="Rhea" id="RHEA-COMP:13555"/>
        <dbReference type="Rhea" id="RHEA-COMP:13556"/>
        <dbReference type="ChEBI" id="CHEBI:29950"/>
        <dbReference type="ChEBI" id="CHEBI:82612"/>
        <dbReference type="ChEBI" id="CHEBI:137386"/>
        <dbReference type="ChEBI" id="CHEBI:137387"/>
        <dbReference type="EC" id="2.1.1.63"/>
    </reaction>
</comment>
<dbReference type="GO" id="GO:0005737">
    <property type="term" value="C:cytoplasm"/>
    <property type="evidence" value="ECO:0007669"/>
    <property type="project" value="UniProtKB-SubCell"/>
</dbReference>
<dbReference type="GO" id="GO:0003908">
    <property type="term" value="F:methylated-DNA-[protein]-cysteine S-methyltransferase activity"/>
    <property type="evidence" value="ECO:0007669"/>
    <property type="project" value="UniProtKB-UniRule"/>
</dbReference>
<keyword evidence="3 9" id="KW-0963">Cytoplasm</keyword>
<keyword evidence="7 9" id="KW-0234">DNA repair</keyword>
<evidence type="ECO:0000256" key="4">
    <source>
        <dbReference type="ARBA" id="ARBA00022603"/>
    </source>
</evidence>
<gene>
    <name evidence="12" type="ORF">SAMN02982919_00268</name>
</gene>
<dbReference type="Pfam" id="PF01035">
    <property type="entry name" value="DNA_binding_1"/>
    <property type="match status" value="1"/>
</dbReference>
<keyword evidence="5 9" id="KW-0808">Transferase</keyword>
<sequence>MLFHPATVQQHANSPWGAIALAASPLGLCGVWFQGQRHEPADLLYGPDAWPHASQHPLLGRALEQLQAYWSGQSTGFDLPLANSSGTPFQQAVWQELRQIGYGHTCSYADVAQRLHKPSAVRAVAAAIARNPISLIVPCHRVLGRNGHLTGYAGGLERKAALLELESTQKQSGVSTGLTPSP</sequence>
<dbReference type="STRING" id="180197.SAMN02982919_00268"/>
<dbReference type="NCBIfam" id="TIGR00589">
    <property type="entry name" value="ogt"/>
    <property type="match status" value="1"/>
</dbReference>
<dbReference type="Gene3D" id="1.10.10.10">
    <property type="entry name" value="Winged helix-like DNA-binding domain superfamily/Winged helix DNA-binding domain"/>
    <property type="match status" value="1"/>
</dbReference>
<dbReference type="InterPro" id="IPR001497">
    <property type="entry name" value="MethylDNA_cys_MeTrfase_AS"/>
</dbReference>
<evidence type="ECO:0000313" key="13">
    <source>
        <dbReference type="Proteomes" id="UP000199766"/>
    </source>
</evidence>
<dbReference type="RefSeq" id="WP_091451560.1">
    <property type="nucleotide sequence ID" value="NZ_FOGD01000001.1"/>
</dbReference>
<proteinExistence type="inferred from homology"/>
<protein>
    <recommendedName>
        <fullName evidence="9">Methylated-DNA--protein-cysteine methyltransferase</fullName>
        <ecNumber evidence="9">2.1.1.63</ecNumber>
    </recommendedName>
    <alternativeName>
        <fullName evidence="9">6-O-methylguanine-DNA methyltransferase</fullName>
        <shortName evidence="9">MGMT</shortName>
    </alternativeName>
    <alternativeName>
        <fullName evidence="9">O-6-methylguanine-DNA-alkyltransferase</fullName>
    </alternativeName>
</protein>
<dbReference type="CDD" id="cd06445">
    <property type="entry name" value="ATase"/>
    <property type="match status" value="1"/>
</dbReference>
<evidence type="ECO:0000259" key="11">
    <source>
        <dbReference type="Pfam" id="PF02870"/>
    </source>
</evidence>
<dbReference type="Proteomes" id="UP000199766">
    <property type="component" value="Unassembled WGS sequence"/>
</dbReference>
<evidence type="ECO:0000256" key="5">
    <source>
        <dbReference type="ARBA" id="ARBA00022679"/>
    </source>
</evidence>
<evidence type="ECO:0000256" key="8">
    <source>
        <dbReference type="ARBA" id="ARBA00049348"/>
    </source>
</evidence>
<feature type="active site" description="Nucleophile; methyl group acceptor" evidence="9">
    <location>
        <position position="139"/>
    </location>
</feature>
<evidence type="ECO:0000256" key="2">
    <source>
        <dbReference type="ARBA" id="ARBA00008711"/>
    </source>
</evidence>
<feature type="domain" description="Methylguanine DNA methyltransferase ribonuclease-like" evidence="11">
    <location>
        <begin position="12"/>
        <end position="82"/>
    </location>
</feature>
<reference evidence="12 13" key="1">
    <citation type="submission" date="2016-10" db="EMBL/GenBank/DDBJ databases">
        <authorList>
            <person name="de Groot N.N."/>
        </authorList>
    </citation>
    <scope>NUCLEOTIDE SEQUENCE [LARGE SCALE GENOMIC DNA]</scope>
    <source>
        <strain evidence="12 13">ATCC 35958</strain>
    </source>
</reference>
<keyword evidence="6 9" id="KW-0227">DNA damage</keyword>
<evidence type="ECO:0000259" key="10">
    <source>
        <dbReference type="Pfam" id="PF01035"/>
    </source>
</evidence>
<dbReference type="OrthoDB" id="9802228at2"/>
<dbReference type="InterPro" id="IPR036217">
    <property type="entry name" value="MethylDNA_cys_MeTrfase_DNAb"/>
</dbReference>